<dbReference type="SMART" id="SM00304">
    <property type="entry name" value="HAMP"/>
    <property type="match status" value="1"/>
</dbReference>
<keyword evidence="7" id="KW-0547">Nucleotide-binding</keyword>
<dbReference type="CDD" id="cd06225">
    <property type="entry name" value="HAMP"/>
    <property type="match status" value="1"/>
</dbReference>
<evidence type="ECO:0000256" key="11">
    <source>
        <dbReference type="ARBA" id="ARBA00023136"/>
    </source>
</evidence>
<dbReference type="NCBIfam" id="NF046044">
    <property type="entry name" value="PnpS"/>
    <property type="match status" value="1"/>
</dbReference>
<comment type="subcellular location">
    <subcellularLocation>
        <location evidence="2">Cell membrane</location>
    </subcellularLocation>
</comment>
<keyword evidence="6 17" id="KW-0808">Transferase</keyword>
<dbReference type="NCBIfam" id="TIGR00229">
    <property type="entry name" value="sensory_box"/>
    <property type="match status" value="1"/>
</dbReference>
<dbReference type="InterPro" id="IPR035965">
    <property type="entry name" value="PAS-like_dom_sf"/>
</dbReference>
<evidence type="ECO:0000256" key="2">
    <source>
        <dbReference type="ARBA" id="ARBA00004236"/>
    </source>
</evidence>
<reference evidence="17 18" key="1">
    <citation type="submission" date="2016-09" db="EMBL/GenBank/DDBJ databases">
        <title>Genome sequence of Eubacterium angustum.</title>
        <authorList>
            <person name="Poehlein A."/>
            <person name="Daniel R."/>
        </authorList>
    </citation>
    <scope>NUCLEOTIDE SEQUENCE [LARGE SCALE GENOMIC DNA]</scope>
    <source>
        <strain evidence="17 18">DSM 1989</strain>
    </source>
</reference>
<dbReference type="InterPro" id="IPR003661">
    <property type="entry name" value="HisK_dim/P_dom"/>
</dbReference>
<feature type="coiled-coil region" evidence="12">
    <location>
        <begin position="107"/>
        <end position="138"/>
    </location>
</feature>
<name>A0A1S1V8S7_9FIRM</name>
<evidence type="ECO:0000259" key="16">
    <source>
        <dbReference type="PROSITE" id="PS50885"/>
    </source>
</evidence>
<feature type="domain" description="PAS" evidence="15">
    <location>
        <begin position="131"/>
        <end position="204"/>
    </location>
</feature>
<dbReference type="FunFam" id="1.10.287.130:FF:000008">
    <property type="entry name" value="Two-component sensor histidine kinase"/>
    <property type="match status" value="1"/>
</dbReference>
<keyword evidence="10" id="KW-0902">Two-component regulatory system</keyword>
<dbReference type="SUPFAM" id="SSF158472">
    <property type="entry name" value="HAMP domain-like"/>
    <property type="match status" value="1"/>
</dbReference>
<dbReference type="InterPro" id="IPR036097">
    <property type="entry name" value="HisK_dim/P_sf"/>
</dbReference>
<evidence type="ECO:0000313" key="17">
    <source>
        <dbReference type="EMBL" id="OHW63021.1"/>
    </source>
</evidence>
<evidence type="ECO:0000256" key="7">
    <source>
        <dbReference type="ARBA" id="ARBA00022741"/>
    </source>
</evidence>
<keyword evidence="13" id="KW-0812">Transmembrane</keyword>
<dbReference type="PANTHER" id="PTHR45453">
    <property type="entry name" value="PHOSPHATE REGULON SENSOR PROTEIN PHOR"/>
    <property type="match status" value="1"/>
</dbReference>
<dbReference type="GO" id="GO:0005886">
    <property type="term" value="C:plasma membrane"/>
    <property type="evidence" value="ECO:0007669"/>
    <property type="project" value="UniProtKB-SubCell"/>
</dbReference>
<keyword evidence="4" id="KW-1003">Cell membrane</keyword>
<dbReference type="SUPFAM" id="SSF47384">
    <property type="entry name" value="Homodimeric domain of signal transducing histidine kinase"/>
    <property type="match status" value="1"/>
</dbReference>
<dbReference type="Pfam" id="PF00989">
    <property type="entry name" value="PAS"/>
    <property type="match status" value="1"/>
</dbReference>
<dbReference type="EMBL" id="MKIE01000002">
    <property type="protein sequence ID" value="OHW63021.1"/>
    <property type="molecule type" value="Genomic_DNA"/>
</dbReference>
<dbReference type="PANTHER" id="PTHR45453:SF1">
    <property type="entry name" value="PHOSPHATE REGULON SENSOR PROTEIN PHOR"/>
    <property type="match status" value="1"/>
</dbReference>
<dbReference type="SUPFAM" id="SSF55874">
    <property type="entry name" value="ATPase domain of HSP90 chaperone/DNA topoisomerase II/histidine kinase"/>
    <property type="match status" value="1"/>
</dbReference>
<sequence length="476" mass="53586">MRKSMQKKIFLVFVTLIIIGVLMTGTISITLTKVLVPEINGADKIKEDLIKYQIMSMGIGLTVSLLLGYRYIRKVTDPIRQLSQITKKISRGDYFGQRIYPKTEDELDELSQNFNLMSERLETTINELRENSSKMEAVLRSMSNGVIAIDNSRRLLIANPKVREIFGISAVDPIGKHIKEVFRNEDLNSAIEQLSPQNDSVRTEVELNSPSHKICSVNCGFMKHSTDPNRITGVVVIVQDITEIRKLENMRRDFVANVSHELKTPLTSIKGFVETLKDGAIENVETRNRFLNIIDIEADRLSFLIKDLLTLSEIESGIEEEGAEALEVESTTREILSLLNEAAKKKNISVKLEIEGDVEVLKGSKSLLQQMMINLVDNAIKYTSEGGEVVVKIFKDEVNLNIVVKDTGIGIPPEHIDRLFERFYRVDKARSRQVGGTGLGLAIVKHIVLSFKGNIKVNSKVDRGSEFIVQIPYKNK</sequence>
<evidence type="ECO:0000259" key="14">
    <source>
        <dbReference type="PROSITE" id="PS50109"/>
    </source>
</evidence>
<organism evidence="17 18">
    <name type="scientific">Andreesenia angusta</name>
    <dbReference type="NCBI Taxonomy" id="39480"/>
    <lineage>
        <taxon>Bacteria</taxon>
        <taxon>Bacillati</taxon>
        <taxon>Bacillota</taxon>
        <taxon>Tissierellia</taxon>
        <taxon>Tissierellales</taxon>
        <taxon>Gottschalkiaceae</taxon>
        <taxon>Andreesenia</taxon>
    </lineage>
</organism>
<dbReference type="AlphaFoldDB" id="A0A1S1V8S7"/>
<dbReference type="InterPro" id="IPR000014">
    <property type="entry name" value="PAS"/>
</dbReference>
<dbReference type="GO" id="GO:0005524">
    <property type="term" value="F:ATP binding"/>
    <property type="evidence" value="ECO:0007669"/>
    <property type="project" value="UniProtKB-KW"/>
</dbReference>
<dbReference type="GO" id="GO:0016036">
    <property type="term" value="P:cellular response to phosphate starvation"/>
    <property type="evidence" value="ECO:0007669"/>
    <property type="project" value="TreeGrafter"/>
</dbReference>
<evidence type="ECO:0000256" key="12">
    <source>
        <dbReference type="SAM" id="Coils"/>
    </source>
</evidence>
<evidence type="ECO:0000256" key="13">
    <source>
        <dbReference type="SAM" id="Phobius"/>
    </source>
</evidence>
<evidence type="ECO:0000256" key="8">
    <source>
        <dbReference type="ARBA" id="ARBA00022777"/>
    </source>
</evidence>
<dbReference type="CDD" id="cd00130">
    <property type="entry name" value="PAS"/>
    <property type="match status" value="1"/>
</dbReference>
<dbReference type="InterPro" id="IPR013767">
    <property type="entry name" value="PAS_fold"/>
</dbReference>
<dbReference type="Gene3D" id="3.30.565.10">
    <property type="entry name" value="Histidine kinase-like ATPase, C-terminal domain"/>
    <property type="match status" value="1"/>
</dbReference>
<evidence type="ECO:0000256" key="4">
    <source>
        <dbReference type="ARBA" id="ARBA00022475"/>
    </source>
</evidence>
<evidence type="ECO:0000256" key="3">
    <source>
        <dbReference type="ARBA" id="ARBA00012438"/>
    </source>
</evidence>
<dbReference type="Pfam" id="PF00672">
    <property type="entry name" value="HAMP"/>
    <property type="match status" value="1"/>
</dbReference>
<evidence type="ECO:0000256" key="5">
    <source>
        <dbReference type="ARBA" id="ARBA00022553"/>
    </source>
</evidence>
<dbReference type="EC" id="2.7.13.3" evidence="3"/>
<keyword evidence="18" id="KW-1185">Reference proteome</keyword>
<dbReference type="CDD" id="cd00082">
    <property type="entry name" value="HisKA"/>
    <property type="match status" value="1"/>
</dbReference>
<dbReference type="Gene3D" id="6.10.340.10">
    <property type="match status" value="1"/>
</dbReference>
<accession>A0A1S1V8S7</accession>
<feature type="transmembrane region" description="Helical" evidence="13">
    <location>
        <begin position="9"/>
        <end position="32"/>
    </location>
</feature>
<dbReference type="Gene3D" id="3.30.450.20">
    <property type="entry name" value="PAS domain"/>
    <property type="match status" value="1"/>
</dbReference>
<dbReference type="SUPFAM" id="SSF55785">
    <property type="entry name" value="PYP-like sensor domain (PAS domain)"/>
    <property type="match status" value="1"/>
</dbReference>
<dbReference type="Gene3D" id="1.10.287.130">
    <property type="match status" value="1"/>
</dbReference>
<dbReference type="GO" id="GO:0006355">
    <property type="term" value="P:regulation of DNA-templated transcription"/>
    <property type="evidence" value="ECO:0007669"/>
    <property type="project" value="InterPro"/>
</dbReference>
<dbReference type="InterPro" id="IPR004358">
    <property type="entry name" value="Sig_transdc_His_kin-like_C"/>
</dbReference>
<evidence type="ECO:0000256" key="10">
    <source>
        <dbReference type="ARBA" id="ARBA00023012"/>
    </source>
</evidence>
<keyword evidence="11 13" id="KW-0472">Membrane</keyword>
<dbReference type="Pfam" id="PF00512">
    <property type="entry name" value="HisKA"/>
    <property type="match status" value="1"/>
</dbReference>
<dbReference type="PROSITE" id="PS50112">
    <property type="entry name" value="PAS"/>
    <property type="match status" value="1"/>
</dbReference>
<dbReference type="InterPro" id="IPR003594">
    <property type="entry name" value="HATPase_dom"/>
</dbReference>
<evidence type="ECO:0000313" key="18">
    <source>
        <dbReference type="Proteomes" id="UP000180254"/>
    </source>
</evidence>
<keyword evidence="9" id="KW-0067">ATP-binding</keyword>
<feature type="domain" description="HAMP" evidence="16">
    <location>
        <begin position="73"/>
        <end position="126"/>
    </location>
</feature>
<dbReference type="SMART" id="SM00091">
    <property type="entry name" value="PAS"/>
    <property type="match status" value="1"/>
</dbReference>
<dbReference type="CDD" id="cd00075">
    <property type="entry name" value="HATPase"/>
    <property type="match status" value="1"/>
</dbReference>
<dbReference type="SMART" id="SM00388">
    <property type="entry name" value="HisKA"/>
    <property type="match status" value="1"/>
</dbReference>
<dbReference type="Pfam" id="PF02518">
    <property type="entry name" value="HATPase_c"/>
    <property type="match status" value="1"/>
</dbReference>
<dbReference type="STRING" id="39480.EUAN_08050"/>
<proteinExistence type="predicted"/>
<protein>
    <recommendedName>
        <fullName evidence="3">histidine kinase</fullName>
        <ecNumber evidence="3">2.7.13.3</ecNumber>
    </recommendedName>
</protein>
<dbReference type="GO" id="GO:0004721">
    <property type="term" value="F:phosphoprotein phosphatase activity"/>
    <property type="evidence" value="ECO:0007669"/>
    <property type="project" value="TreeGrafter"/>
</dbReference>
<dbReference type="PROSITE" id="PS50109">
    <property type="entry name" value="HIS_KIN"/>
    <property type="match status" value="1"/>
</dbReference>
<keyword evidence="5" id="KW-0597">Phosphoprotein</keyword>
<comment type="catalytic activity">
    <reaction evidence="1">
        <text>ATP + protein L-histidine = ADP + protein N-phospho-L-histidine.</text>
        <dbReference type="EC" id="2.7.13.3"/>
    </reaction>
</comment>
<evidence type="ECO:0000256" key="1">
    <source>
        <dbReference type="ARBA" id="ARBA00000085"/>
    </source>
</evidence>
<dbReference type="FunFam" id="3.30.565.10:FF:000023">
    <property type="entry name" value="PAS domain-containing sensor histidine kinase"/>
    <property type="match status" value="1"/>
</dbReference>
<dbReference type="InterPro" id="IPR005467">
    <property type="entry name" value="His_kinase_dom"/>
</dbReference>
<gene>
    <name evidence="17" type="primary">phoR_1</name>
    <name evidence="17" type="ORF">EUAN_08050</name>
</gene>
<keyword evidence="13" id="KW-1133">Transmembrane helix</keyword>
<dbReference type="Proteomes" id="UP000180254">
    <property type="component" value="Unassembled WGS sequence"/>
</dbReference>
<dbReference type="InterPro" id="IPR003660">
    <property type="entry name" value="HAMP_dom"/>
</dbReference>
<dbReference type="PRINTS" id="PR00344">
    <property type="entry name" value="BCTRLSENSOR"/>
</dbReference>
<dbReference type="InterPro" id="IPR036890">
    <property type="entry name" value="HATPase_C_sf"/>
</dbReference>
<keyword evidence="8" id="KW-0418">Kinase</keyword>
<dbReference type="GO" id="GO:0000155">
    <property type="term" value="F:phosphorelay sensor kinase activity"/>
    <property type="evidence" value="ECO:0007669"/>
    <property type="project" value="InterPro"/>
</dbReference>
<feature type="domain" description="Histidine kinase" evidence="14">
    <location>
        <begin position="257"/>
        <end position="475"/>
    </location>
</feature>
<dbReference type="InterPro" id="IPR050351">
    <property type="entry name" value="BphY/WalK/GraS-like"/>
</dbReference>
<comment type="caution">
    <text evidence="17">The sequence shown here is derived from an EMBL/GenBank/DDBJ whole genome shotgun (WGS) entry which is preliminary data.</text>
</comment>
<evidence type="ECO:0000256" key="6">
    <source>
        <dbReference type="ARBA" id="ARBA00022679"/>
    </source>
</evidence>
<keyword evidence="12" id="KW-0175">Coiled coil</keyword>
<evidence type="ECO:0000256" key="9">
    <source>
        <dbReference type="ARBA" id="ARBA00022840"/>
    </source>
</evidence>
<dbReference type="PROSITE" id="PS50885">
    <property type="entry name" value="HAMP"/>
    <property type="match status" value="1"/>
</dbReference>
<evidence type="ECO:0000259" key="15">
    <source>
        <dbReference type="PROSITE" id="PS50112"/>
    </source>
</evidence>
<dbReference type="SMART" id="SM00387">
    <property type="entry name" value="HATPase_c"/>
    <property type="match status" value="1"/>
</dbReference>